<evidence type="ECO:0000313" key="1">
    <source>
        <dbReference type="EMBL" id="GLC52094.1"/>
    </source>
</evidence>
<sequence>MGLAIPGLCLELVPPPAAASINATPAECGPAGRLFIVFIGSNDLLFLAPPDMADPRVLNATVGNITACRVAALDRLMAALSGRHPPRPPSPTAAAPPPMMVMMMK</sequence>
<protein>
    <submittedName>
        <fullName evidence="1">Uncharacterized protein</fullName>
    </submittedName>
</protein>
<reference evidence="1 2" key="1">
    <citation type="journal article" date="2023" name="Commun. Biol.">
        <title>Reorganization of the ancestral sex-determining regions during the evolution of trioecy in Pleodorina starrii.</title>
        <authorList>
            <person name="Takahashi K."/>
            <person name="Suzuki S."/>
            <person name="Kawai-Toyooka H."/>
            <person name="Yamamoto K."/>
            <person name="Hamaji T."/>
            <person name="Ootsuki R."/>
            <person name="Yamaguchi H."/>
            <person name="Kawachi M."/>
            <person name="Higashiyama T."/>
            <person name="Nozaki H."/>
        </authorList>
    </citation>
    <scope>NUCLEOTIDE SEQUENCE [LARGE SCALE GENOMIC DNA]</scope>
    <source>
        <strain evidence="1 2">NIES-4479</strain>
    </source>
</reference>
<evidence type="ECO:0000313" key="2">
    <source>
        <dbReference type="Proteomes" id="UP001165080"/>
    </source>
</evidence>
<dbReference type="OrthoDB" id="549479at2759"/>
<comment type="caution">
    <text evidence="1">The sequence shown here is derived from an EMBL/GenBank/DDBJ whole genome shotgun (WGS) entry which is preliminary data.</text>
</comment>
<dbReference type="EMBL" id="BRXU01000005">
    <property type="protein sequence ID" value="GLC52094.1"/>
    <property type="molecule type" value="Genomic_DNA"/>
</dbReference>
<keyword evidence="2" id="KW-1185">Reference proteome</keyword>
<name>A0A9W6F0W2_9CHLO</name>
<dbReference type="Proteomes" id="UP001165080">
    <property type="component" value="Unassembled WGS sequence"/>
</dbReference>
<organism evidence="1 2">
    <name type="scientific">Pleodorina starrii</name>
    <dbReference type="NCBI Taxonomy" id="330485"/>
    <lineage>
        <taxon>Eukaryota</taxon>
        <taxon>Viridiplantae</taxon>
        <taxon>Chlorophyta</taxon>
        <taxon>core chlorophytes</taxon>
        <taxon>Chlorophyceae</taxon>
        <taxon>CS clade</taxon>
        <taxon>Chlamydomonadales</taxon>
        <taxon>Volvocaceae</taxon>
        <taxon>Pleodorina</taxon>
    </lineage>
</organism>
<dbReference type="AlphaFoldDB" id="A0A9W6F0W2"/>
<gene>
    <name evidence="1" type="primary">PLEST003890</name>
    <name evidence="1" type="ORF">PLESTB_000582100</name>
</gene>
<proteinExistence type="predicted"/>
<accession>A0A9W6F0W2</accession>